<sequence>MDKESLDKLLNSMNFEQEVKFQDIPSIDLYMDQVISIFENSLKGYKRNEKDKILTKTMINNYVKDKLLMGVKNKKYSREHIILLVLIYNLKQSLAIGDIKKTLTPLIEKLEKKKESIPIEEFYDIFLNIKVEETLLLNEDLYKKLEIISSNIVKSNFEEKDSDYITSLFMIISLINTSNMYKKLAEKLIDDNVMGMQEE</sequence>
<dbReference type="AlphaFoldDB" id="A0A381J9H5"/>
<dbReference type="EMBL" id="UFWZ01000001">
    <property type="protein sequence ID" value="SUY47785.1"/>
    <property type="molecule type" value="Genomic_DNA"/>
</dbReference>
<organism evidence="1 2">
    <name type="scientific">Clostridium putrefaciens</name>
    <dbReference type="NCBI Taxonomy" id="99675"/>
    <lineage>
        <taxon>Bacteria</taxon>
        <taxon>Bacillati</taxon>
        <taxon>Bacillota</taxon>
        <taxon>Clostridia</taxon>
        <taxon>Eubacteriales</taxon>
        <taxon>Clostridiaceae</taxon>
        <taxon>Clostridium</taxon>
    </lineage>
</organism>
<gene>
    <name evidence="1" type="ORF">NCTC9836_02126</name>
</gene>
<reference evidence="1 2" key="1">
    <citation type="submission" date="2018-06" db="EMBL/GenBank/DDBJ databases">
        <authorList>
            <consortium name="Pathogen Informatics"/>
            <person name="Doyle S."/>
        </authorList>
    </citation>
    <scope>NUCLEOTIDE SEQUENCE [LARGE SCALE GENOMIC DNA]</scope>
    <source>
        <strain evidence="1 2">NCTC9836</strain>
    </source>
</reference>
<dbReference type="InterPro" id="IPR014975">
    <property type="entry name" value="DUF1836"/>
</dbReference>
<proteinExistence type="predicted"/>
<dbReference type="RefSeq" id="WP_115641674.1">
    <property type="nucleotide sequence ID" value="NZ_UFWZ01000001.1"/>
</dbReference>
<dbReference type="Proteomes" id="UP000254664">
    <property type="component" value="Unassembled WGS sequence"/>
</dbReference>
<accession>A0A381J9H5</accession>
<dbReference type="PANTHER" id="PTHR40056">
    <property type="entry name" value="HYPOTHETICAL CYTOSOLIC PROTEIN"/>
    <property type="match status" value="1"/>
</dbReference>
<evidence type="ECO:0000313" key="2">
    <source>
        <dbReference type="Proteomes" id="UP000254664"/>
    </source>
</evidence>
<dbReference type="OrthoDB" id="3191472at2"/>
<dbReference type="PANTHER" id="PTHR40056:SF1">
    <property type="entry name" value="DUF1836 DOMAIN-CONTAINING PROTEIN"/>
    <property type="match status" value="1"/>
</dbReference>
<protein>
    <submittedName>
        <fullName evidence="1">Protein of uncharacterized function (DUF1836)</fullName>
    </submittedName>
</protein>
<dbReference type="Pfam" id="PF08876">
    <property type="entry name" value="DUF1836"/>
    <property type="match status" value="1"/>
</dbReference>
<evidence type="ECO:0000313" key="1">
    <source>
        <dbReference type="EMBL" id="SUY47785.1"/>
    </source>
</evidence>
<name>A0A381J9H5_9CLOT</name>
<keyword evidence="2" id="KW-1185">Reference proteome</keyword>